<sequence>MPPASRTLDQASSTGVRRGGGPCFCCRGPPLCYSVHAVHAVRLLRAHRRRLGCQAAATGRILILLPVLGKLTGSGSGVASGERRRVTARRSALTPL</sequence>
<proteinExistence type="predicted"/>
<accession>A0AAV7NBF0</accession>
<feature type="region of interest" description="Disordered" evidence="1">
    <location>
        <begin position="75"/>
        <end position="96"/>
    </location>
</feature>
<protein>
    <submittedName>
        <fullName evidence="2">Uncharacterized protein</fullName>
    </submittedName>
</protein>
<dbReference type="AlphaFoldDB" id="A0AAV7NBF0"/>
<evidence type="ECO:0000313" key="2">
    <source>
        <dbReference type="EMBL" id="KAJ1113423.1"/>
    </source>
</evidence>
<name>A0AAV7NBF0_PLEWA</name>
<evidence type="ECO:0000313" key="3">
    <source>
        <dbReference type="Proteomes" id="UP001066276"/>
    </source>
</evidence>
<comment type="caution">
    <text evidence="2">The sequence shown here is derived from an EMBL/GenBank/DDBJ whole genome shotgun (WGS) entry which is preliminary data.</text>
</comment>
<feature type="region of interest" description="Disordered" evidence="1">
    <location>
        <begin position="1"/>
        <end position="20"/>
    </location>
</feature>
<keyword evidence="3" id="KW-1185">Reference proteome</keyword>
<dbReference type="EMBL" id="JANPWB010000012">
    <property type="protein sequence ID" value="KAJ1113423.1"/>
    <property type="molecule type" value="Genomic_DNA"/>
</dbReference>
<reference evidence="2" key="1">
    <citation type="journal article" date="2022" name="bioRxiv">
        <title>Sequencing and chromosome-scale assembly of the giantPleurodeles waltlgenome.</title>
        <authorList>
            <person name="Brown T."/>
            <person name="Elewa A."/>
            <person name="Iarovenko S."/>
            <person name="Subramanian E."/>
            <person name="Araus A.J."/>
            <person name="Petzold A."/>
            <person name="Susuki M."/>
            <person name="Suzuki K.-i.T."/>
            <person name="Hayashi T."/>
            <person name="Toyoda A."/>
            <person name="Oliveira C."/>
            <person name="Osipova E."/>
            <person name="Leigh N.D."/>
            <person name="Simon A."/>
            <person name="Yun M.H."/>
        </authorList>
    </citation>
    <scope>NUCLEOTIDE SEQUENCE</scope>
    <source>
        <strain evidence="2">20211129_DDA</strain>
        <tissue evidence="2">Liver</tissue>
    </source>
</reference>
<gene>
    <name evidence="2" type="ORF">NDU88_001669</name>
</gene>
<dbReference type="Proteomes" id="UP001066276">
    <property type="component" value="Chromosome 8"/>
</dbReference>
<organism evidence="2 3">
    <name type="scientific">Pleurodeles waltl</name>
    <name type="common">Iberian ribbed newt</name>
    <dbReference type="NCBI Taxonomy" id="8319"/>
    <lineage>
        <taxon>Eukaryota</taxon>
        <taxon>Metazoa</taxon>
        <taxon>Chordata</taxon>
        <taxon>Craniata</taxon>
        <taxon>Vertebrata</taxon>
        <taxon>Euteleostomi</taxon>
        <taxon>Amphibia</taxon>
        <taxon>Batrachia</taxon>
        <taxon>Caudata</taxon>
        <taxon>Salamandroidea</taxon>
        <taxon>Salamandridae</taxon>
        <taxon>Pleurodelinae</taxon>
        <taxon>Pleurodeles</taxon>
    </lineage>
</organism>
<evidence type="ECO:0000256" key="1">
    <source>
        <dbReference type="SAM" id="MobiDB-lite"/>
    </source>
</evidence>